<proteinExistence type="predicted"/>
<organism evidence="1 2">
    <name type="scientific">Actinophytocola algeriensis</name>
    <dbReference type="NCBI Taxonomy" id="1768010"/>
    <lineage>
        <taxon>Bacteria</taxon>
        <taxon>Bacillati</taxon>
        <taxon>Actinomycetota</taxon>
        <taxon>Actinomycetes</taxon>
        <taxon>Pseudonocardiales</taxon>
        <taxon>Pseudonocardiaceae</taxon>
    </lineage>
</organism>
<dbReference type="Proteomes" id="UP000520767">
    <property type="component" value="Unassembled WGS sequence"/>
</dbReference>
<dbReference type="AlphaFoldDB" id="A0A7W7VFX5"/>
<reference evidence="1 2" key="1">
    <citation type="submission" date="2020-08" db="EMBL/GenBank/DDBJ databases">
        <title>Genomic Encyclopedia of Type Strains, Phase III (KMG-III): the genomes of soil and plant-associated and newly described type strains.</title>
        <authorList>
            <person name="Whitman W."/>
        </authorList>
    </citation>
    <scope>NUCLEOTIDE SEQUENCE [LARGE SCALE GENOMIC DNA]</scope>
    <source>
        <strain evidence="1 2">CECT 8960</strain>
    </source>
</reference>
<protein>
    <submittedName>
        <fullName evidence="1">Uncharacterized protein</fullName>
    </submittedName>
</protein>
<comment type="caution">
    <text evidence="1">The sequence shown here is derived from an EMBL/GenBank/DDBJ whole genome shotgun (WGS) entry which is preliminary data.</text>
</comment>
<name>A0A7W7VFX5_9PSEU</name>
<sequence>MTDEIVDASPEQVVAVIEQMADLPWPDGDEWLEWEIDGLEGQTSFLMHVLPLGATSDAAALTSLTTPLSKLADQRWGVRYRFDATRFTDDADTDPASYDRRSAPASLVRALGSDNAAWWRSGSDAVVLVDNSAAAPETSKAAVLVLPAQWLAGPGAEEDALRSPLVADFLSGDKDRVLPALWAVFATRDPEILAPLARALPAIEKATADTELGGMLASNNSNLDHVLDRISLFGKGACLCAAYFSHQFYDPEKEAHRRHVRIVETVPNDGQWVPDRICECRDCGRRFQVEKGEYHYTWWKWTEVAQLGGKHA</sequence>
<evidence type="ECO:0000313" key="1">
    <source>
        <dbReference type="EMBL" id="MBB4908761.1"/>
    </source>
</evidence>
<accession>A0A7W7VFX5</accession>
<evidence type="ECO:0000313" key="2">
    <source>
        <dbReference type="Proteomes" id="UP000520767"/>
    </source>
</evidence>
<keyword evidence="2" id="KW-1185">Reference proteome</keyword>
<dbReference type="RefSeq" id="WP_184812870.1">
    <property type="nucleotide sequence ID" value="NZ_JACHJQ010000005.1"/>
</dbReference>
<dbReference type="EMBL" id="JACHJQ010000005">
    <property type="protein sequence ID" value="MBB4908761.1"/>
    <property type="molecule type" value="Genomic_DNA"/>
</dbReference>
<gene>
    <name evidence="1" type="ORF">FHR82_005014</name>
</gene>